<dbReference type="InterPro" id="IPR045182">
    <property type="entry name" value="JINGUBANG-like"/>
</dbReference>
<proteinExistence type="predicted"/>
<name>A0ABD1VM25_9LAMI</name>
<keyword evidence="2" id="KW-1185">Reference proteome</keyword>
<dbReference type="PANTHER" id="PTHR22844">
    <property type="entry name" value="F-BOX AND WD40 DOMAIN PROTEIN"/>
    <property type="match status" value="1"/>
</dbReference>
<dbReference type="Gene3D" id="2.130.10.10">
    <property type="entry name" value="YVTN repeat-like/Quinoprotein amine dehydrogenase"/>
    <property type="match status" value="1"/>
</dbReference>
<accession>A0ABD1VM25</accession>
<dbReference type="AlphaFoldDB" id="A0ABD1VM25"/>
<sequence length="107" mass="12051">MLCLATAGRNMMFSGSTDKTICVWMRVVVVHTSLSVLSGHTGSMKCLTVEEDKESTYRGNQKWRQICNISNEVVDAISKEVLSFHSEVVYLTNHLAKTSNWLKRQAI</sequence>
<organism evidence="1 2">
    <name type="scientific">Forsythia ovata</name>
    <dbReference type="NCBI Taxonomy" id="205694"/>
    <lineage>
        <taxon>Eukaryota</taxon>
        <taxon>Viridiplantae</taxon>
        <taxon>Streptophyta</taxon>
        <taxon>Embryophyta</taxon>
        <taxon>Tracheophyta</taxon>
        <taxon>Spermatophyta</taxon>
        <taxon>Magnoliopsida</taxon>
        <taxon>eudicotyledons</taxon>
        <taxon>Gunneridae</taxon>
        <taxon>Pentapetalae</taxon>
        <taxon>asterids</taxon>
        <taxon>lamiids</taxon>
        <taxon>Lamiales</taxon>
        <taxon>Oleaceae</taxon>
        <taxon>Forsythieae</taxon>
        <taxon>Forsythia</taxon>
    </lineage>
</organism>
<dbReference type="PANTHER" id="PTHR22844:SF336">
    <property type="entry name" value="PROTEIN JINGUBANG"/>
    <property type="match status" value="1"/>
</dbReference>
<dbReference type="InterPro" id="IPR015943">
    <property type="entry name" value="WD40/YVTN_repeat-like_dom_sf"/>
</dbReference>
<gene>
    <name evidence="1" type="ORF">Fot_19781</name>
</gene>
<evidence type="ECO:0000313" key="2">
    <source>
        <dbReference type="Proteomes" id="UP001604277"/>
    </source>
</evidence>
<reference evidence="2" key="1">
    <citation type="submission" date="2024-07" db="EMBL/GenBank/DDBJ databases">
        <title>Two chromosome-level genome assemblies of Korean endemic species Abeliophyllum distichum and Forsythia ovata (Oleaceae).</title>
        <authorList>
            <person name="Jang H."/>
        </authorList>
    </citation>
    <scope>NUCLEOTIDE SEQUENCE [LARGE SCALE GENOMIC DNA]</scope>
</reference>
<comment type="caution">
    <text evidence="1">The sequence shown here is derived from an EMBL/GenBank/DDBJ whole genome shotgun (WGS) entry which is preliminary data.</text>
</comment>
<evidence type="ECO:0000313" key="1">
    <source>
        <dbReference type="EMBL" id="KAL2538390.1"/>
    </source>
</evidence>
<dbReference type="EMBL" id="JBFOLJ010000005">
    <property type="protein sequence ID" value="KAL2538390.1"/>
    <property type="molecule type" value="Genomic_DNA"/>
</dbReference>
<protein>
    <submittedName>
        <fullName evidence="1">Vegetative incompatibility protein HET-E-1-like</fullName>
    </submittedName>
</protein>
<dbReference type="InterPro" id="IPR036322">
    <property type="entry name" value="WD40_repeat_dom_sf"/>
</dbReference>
<dbReference type="SUPFAM" id="SSF50978">
    <property type="entry name" value="WD40 repeat-like"/>
    <property type="match status" value="1"/>
</dbReference>
<dbReference type="Proteomes" id="UP001604277">
    <property type="component" value="Unassembled WGS sequence"/>
</dbReference>